<evidence type="ECO:0000313" key="11">
    <source>
        <dbReference type="Proteomes" id="UP000326340"/>
    </source>
</evidence>
<feature type="region of interest" description="Disordered" evidence="6">
    <location>
        <begin position="372"/>
        <end position="392"/>
    </location>
</feature>
<dbReference type="Pfam" id="PF03105">
    <property type="entry name" value="SPX"/>
    <property type="match status" value="1"/>
</dbReference>
<evidence type="ECO:0000313" key="10">
    <source>
        <dbReference type="EMBL" id="TQN67306.1"/>
    </source>
</evidence>
<evidence type="ECO:0000256" key="5">
    <source>
        <dbReference type="ARBA" id="ARBA00023136"/>
    </source>
</evidence>
<dbReference type="GO" id="GO:0016036">
    <property type="term" value="P:cellular response to phosphate starvation"/>
    <property type="evidence" value="ECO:0007669"/>
    <property type="project" value="TreeGrafter"/>
</dbReference>
<keyword evidence="5 7" id="KW-0472">Membrane</keyword>
<comment type="similarity">
    <text evidence="2">Belongs to the SYG1 (TC 2.A.94) family.</text>
</comment>
<accession>A0A5Q4BKM6</accession>
<feature type="transmembrane region" description="Helical" evidence="7">
    <location>
        <begin position="826"/>
        <end position="846"/>
    </location>
</feature>
<dbReference type="EMBL" id="PUHP01000955">
    <property type="protein sequence ID" value="TQN67306.1"/>
    <property type="molecule type" value="Genomic_DNA"/>
</dbReference>
<feature type="region of interest" description="Disordered" evidence="6">
    <location>
        <begin position="991"/>
        <end position="1070"/>
    </location>
</feature>
<dbReference type="GO" id="GO:0000822">
    <property type="term" value="F:inositol hexakisphosphate binding"/>
    <property type="evidence" value="ECO:0007669"/>
    <property type="project" value="TreeGrafter"/>
</dbReference>
<dbReference type="OrthoDB" id="9970435at2759"/>
<name>A0A5Q4BKM6_9PEZI</name>
<feature type="transmembrane region" description="Helical" evidence="7">
    <location>
        <begin position="603"/>
        <end position="622"/>
    </location>
</feature>
<sequence>MKFAKELEQDLVPEWRIKYLNYKAGKKYVKAVSRAINRANGSPLNNNNNNNNNNNAAAKIENRITSSFFHGHSPFHSQKHAAHSKGPNQNHPNERTSLRDSPAPVGSARQKPVTTPARSIPAAAQSDRRGMNDGSSDLQYGSFVHTPPHYETGNPLRRKTTFELPGPAMRVPSHQNDTSPQAASMQQEAPTERQAIQRSTSMIAGAPVAPGTPAAADHERTPSSLRLPHPATIGSGYNASPRAGLRRLFSTASPLNRVGTSSEYGLQGLALDVVRQKEKEFFEFLDSELQKVEAFYKLKEDQAGERLALLKEQLHEMRNRRTQELHAQKRQAEIDFLNGNQADRDGPQKGPLKGPLGWIDPVKSKIFRPGPNSRALSKMAQTPAMRPAEGGDATRDYIRRPYEHDVPYRTAKRKLKLALQEFYRGLELLKSYALLNRTAFRKLNKKYDKAVNARPQYRYMNEKVNKSWFVNSDAVDGHIKAVEDLYARYFERGNHKIAAGKLRSLSRRPGDESGSAFRCGILLGTGLVFAIQGTVFGAQLLFDNDPEVRSRTAYLLQIYGGYFLMLLLFCMFCVNCAVWTRNKINYPFIFEFDTRNNLDWRQLAEFPSLFTFIFGVFIWLNFSEYGTDEVYEYYPVALIALSAFVIFLPAPIFMARSRKWFAYAHWRLLLAGLYPVEFRDFFLGDIYCSLTYAMCNIELFFCIYANAWENPVQCNSNHSRLLGFLGALPPIWRFLQCLRRYRDTRNIFPHLVNGGKYIMSILAAMSLSMYRINNTHGHLAMFITFSTINAIYTSIWDLFMDFSLLQPHSRHWLLRDITGLKKRWPYYLVMVTDPVLRFAWIFYAIFTHDTQHSTIVSFLVALAEVSRRGMWTLFRVENEHCANVAQYKASRDVPLPYRVEPLVSQRSPEMAEGDGGDDVKDCNIAETASDARNAASSGATTTARPTTTTTTGQGLDEEGGGTLRQRKIAAGFTAVQRSFSRIIAEAHRQDFEKKRKPIDADTEQLEEAGGMASDDDDDDDDEDDGGSEDGRHEDEDGEEGRSGGSAADSMEIREAESLVHDHGDRRPMHR</sequence>
<evidence type="ECO:0000259" key="9">
    <source>
        <dbReference type="PROSITE" id="PS51382"/>
    </source>
</evidence>
<evidence type="ECO:0000259" key="8">
    <source>
        <dbReference type="PROSITE" id="PS51380"/>
    </source>
</evidence>
<keyword evidence="11" id="KW-1185">Reference proteome</keyword>
<feature type="transmembrane region" description="Helical" evidence="7">
    <location>
        <begin position="562"/>
        <end position="582"/>
    </location>
</feature>
<feature type="transmembrane region" description="Helical" evidence="7">
    <location>
        <begin position="779"/>
        <end position="805"/>
    </location>
</feature>
<evidence type="ECO:0000256" key="4">
    <source>
        <dbReference type="ARBA" id="ARBA00022989"/>
    </source>
</evidence>
<evidence type="ECO:0000256" key="3">
    <source>
        <dbReference type="ARBA" id="ARBA00022692"/>
    </source>
</evidence>
<comment type="caution">
    <text evidence="10">The sequence shown here is derived from an EMBL/GenBank/DDBJ whole genome shotgun (WGS) entry which is preliminary data.</text>
</comment>
<feature type="compositionally biased region" description="Polar residues" evidence="6">
    <location>
        <begin position="173"/>
        <end position="202"/>
    </location>
</feature>
<dbReference type="AlphaFoldDB" id="A0A5Q4BKM6"/>
<dbReference type="InterPro" id="IPR004331">
    <property type="entry name" value="SPX_dom"/>
</dbReference>
<feature type="region of interest" description="Disordered" evidence="6">
    <location>
        <begin position="929"/>
        <end position="963"/>
    </location>
</feature>
<dbReference type="PANTHER" id="PTHR10783">
    <property type="entry name" value="XENOTROPIC AND POLYTROPIC RETROVIRUS RECEPTOR 1-RELATED"/>
    <property type="match status" value="1"/>
</dbReference>
<dbReference type="GO" id="GO:0005794">
    <property type="term" value="C:Golgi apparatus"/>
    <property type="evidence" value="ECO:0007669"/>
    <property type="project" value="TreeGrafter"/>
</dbReference>
<dbReference type="PANTHER" id="PTHR10783:SF103">
    <property type="entry name" value="SOLUTE CARRIER FAMILY 53 MEMBER 1"/>
    <property type="match status" value="1"/>
</dbReference>
<dbReference type="Proteomes" id="UP000326340">
    <property type="component" value="Unassembled WGS sequence"/>
</dbReference>
<evidence type="ECO:0000256" key="1">
    <source>
        <dbReference type="ARBA" id="ARBA00004141"/>
    </source>
</evidence>
<feature type="compositionally biased region" description="Low complexity" evidence="6">
    <location>
        <begin position="204"/>
        <end position="215"/>
    </location>
</feature>
<feature type="region of interest" description="Disordered" evidence="6">
    <location>
        <begin position="68"/>
        <end position="240"/>
    </location>
</feature>
<proteinExistence type="inferred from homology"/>
<feature type="domain" description="SPX" evidence="9">
    <location>
        <begin position="1"/>
        <end position="461"/>
    </location>
</feature>
<dbReference type="GO" id="GO:0005886">
    <property type="term" value="C:plasma membrane"/>
    <property type="evidence" value="ECO:0007669"/>
    <property type="project" value="TreeGrafter"/>
</dbReference>
<evidence type="ECO:0000256" key="7">
    <source>
        <dbReference type="SAM" id="Phobius"/>
    </source>
</evidence>
<feature type="transmembrane region" description="Helical" evidence="7">
    <location>
        <begin position="516"/>
        <end position="542"/>
    </location>
</feature>
<dbReference type="InterPro" id="IPR004342">
    <property type="entry name" value="EXS_C"/>
</dbReference>
<organism evidence="10 11">
    <name type="scientific">Colletotrichum shisoi</name>
    <dbReference type="NCBI Taxonomy" id="2078593"/>
    <lineage>
        <taxon>Eukaryota</taxon>
        <taxon>Fungi</taxon>
        <taxon>Dikarya</taxon>
        <taxon>Ascomycota</taxon>
        <taxon>Pezizomycotina</taxon>
        <taxon>Sordariomycetes</taxon>
        <taxon>Hypocreomycetidae</taxon>
        <taxon>Glomerellales</taxon>
        <taxon>Glomerellaceae</taxon>
        <taxon>Colletotrichum</taxon>
        <taxon>Colletotrichum destructivum species complex</taxon>
    </lineage>
</organism>
<gene>
    <name evidence="10" type="ORF">CSHISOI_08162</name>
</gene>
<reference evidence="10 11" key="1">
    <citation type="journal article" date="2019" name="Sci. Rep.">
        <title>Colletotrichum shisoi sp. nov., an anthracnose pathogen of Perilla frutescens in Japan: molecular phylogenetic, morphological and genomic evidence.</title>
        <authorList>
            <person name="Gan P."/>
            <person name="Tsushima A."/>
            <person name="Hiroyama R."/>
            <person name="Narusaka M."/>
            <person name="Takano Y."/>
            <person name="Narusaka Y."/>
            <person name="Kawaradani M."/>
            <person name="Damm U."/>
            <person name="Shirasu K."/>
        </authorList>
    </citation>
    <scope>NUCLEOTIDE SEQUENCE [LARGE SCALE GENOMIC DNA]</scope>
    <source>
        <strain evidence="10 11">PG-2018a</strain>
    </source>
</reference>
<dbReference type="Pfam" id="PF03124">
    <property type="entry name" value="EXS"/>
    <property type="match status" value="1"/>
</dbReference>
<dbReference type="CDD" id="cd14475">
    <property type="entry name" value="SPX_SYG1_like"/>
    <property type="match status" value="1"/>
</dbReference>
<comment type="subcellular location">
    <subcellularLocation>
        <location evidence="1">Membrane</location>
        <topology evidence="1">Multi-pass membrane protein</topology>
    </subcellularLocation>
</comment>
<feature type="transmembrane region" description="Helical" evidence="7">
    <location>
        <begin position="634"/>
        <end position="655"/>
    </location>
</feature>
<feature type="compositionally biased region" description="Basic and acidic residues" evidence="6">
    <location>
        <begin position="1050"/>
        <end position="1070"/>
    </location>
</feature>
<keyword evidence="3 7" id="KW-0812">Transmembrane</keyword>
<feature type="compositionally biased region" description="Low complexity" evidence="6">
    <location>
        <begin position="938"/>
        <end position="954"/>
    </location>
</feature>
<evidence type="ECO:0000256" key="6">
    <source>
        <dbReference type="SAM" id="MobiDB-lite"/>
    </source>
</evidence>
<feature type="compositionally biased region" description="Acidic residues" evidence="6">
    <location>
        <begin position="1013"/>
        <end position="1027"/>
    </location>
</feature>
<dbReference type="PROSITE" id="PS51380">
    <property type="entry name" value="EXS"/>
    <property type="match status" value="1"/>
</dbReference>
<keyword evidence="4 7" id="KW-1133">Transmembrane helix</keyword>
<dbReference type="GO" id="GO:0006817">
    <property type="term" value="P:phosphate ion transport"/>
    <property type="evidence" value="ECO:0007669"/>
    <property type="project" value="TreeGrafter"/>
</dbReference>
<evidence type="ECO:0000256" key="2">
    <source>
        <dbReference type="ARBA" id="ARBA00009665"/>
    </source>
</evidence>
<feature type="domain" description="EXS" evidence="8">
    <location>
        <begin position="713"/>
        <end position="907"/>
    </location>
</feature>
<protein>
    <submittedName>
        <fullName evidence="10">Protein SYG1-like protein</fullName>
    </submittedName>
</protein>
<dbReference type="PROSITE" id="PS51382">
    <property type="entry name" value="SPX"/>
    <property type="match status" value="1"/>
</dbReference>